<dbReference type="InterPro" id="IPR015421">
    <property type="entry name" value="PyrdxlP-dep_Trfase_major"/>
</dbReference>
<evidence type="ECO:0000256" key="7">
    <source>
        <dbReference type="ARBA" id="ARBA00029853"/>
    </source>
</evidence>
<evidence type="ECO:0000256" key="10">
    <source>
        <dbReference type="SAM" id="SignalP"/>
    </source>
</evidence>
<dbReference type="InterPro" id="IPR054542">
    <property type="entry name" value="Cys_met_metab_PP"/>
</dbReference>
<dbReference type="InterPro" id="IPR000277">
    <property type="entry name" value="Cys/Met-Metab_PyrdxlP-dep_enz"/>
</dbReference>
<dbReference type="EC" id="4.4.1.1" evidence="4"/>
<evidence type="ECO:0000256" key="4">
    <source>
        <dbReference type="ARBA" id="ARBA00012085"/>
    </source>
</evidence>
<dbReference type="SUPFAM" id="SSF53383">
    <property type="entry name" value="PLP-dependent transferases"/>
    <property type="match status" value="1"/>
</dbReference>
<reference evidence="11" key="2">
    <citation type="submission" date="2014-07" db="EMBL/GenBank/DDBJ databases">
        <authorList>
            <person name="Hull J."/>
        </authorList>
    </citation>
    <scope>NUCLEOTIDE SEQUENCE</scope>
</reference>
<reference evidence="11" key="1">
    <citation type="journal article" date="2014" name="PLoS ONE">
        <title>Transcriptome-Based Identification of ABC Transporters in the Western Tarnished Plant Bug Lygus hesperus.</title>
        <authorList>
            <person name="Hull J.J."/>
            <person name="Chaney K."/>
            <person name="Geib S.M."/>
            <person name="Fabrick J.A."/>
            <person name="Brent C.S."/>
            <person name="Walsh D."/>
            <person name="Lavine L.C."/>
        </authorList>
    </citation>
    <scope>NUCLEOTIDE SEQUENCE</scope>
</reference>
<keyword evidence="11" id="KW-0456">Lyase</keyword>
<dbReference type="InterPro" id="IPR015424">
    <property type="entry name" value="PyrdxlP-dep_Trfase"/>
</dbReference>
<dbReference type="InterPro" id="IPR015422">
    <property type="entry name" value="PyrdxlP-dep_Trfase_small"/>
</dbReference>
<feature type="modified residue" description="N6-(pyridoxal phosphate)lysine" evidence="8">
    <location>
        <position position="235"/>
    </location>
</feature>
<dbReference type="GO" id="GO:0005737">
    <property type="term" value="C:cytoplasm"/>
    <property type="evidence" value="ECO:0007669"/>
    <property type="project" value="TreeGrafter"/>
</dbReference>
<proteinExistence type="inferred from homology"/>
<comment type="similarity">
    <text evidence="3 9">Belongs to the trans-sulfuration enzymes family.</text>
</comment>
<feature type="chain" id="PRO_5002069053" description="cystathionine gamma-lyase" evidence="10">
    <location>
        <begin position="21"/>
        <end position="428"/>
    </location>
</feature>
<feature type="signal peptide" evidence="10">
    <location>
        <begin position="1"/>
        <end position="20"/>
    </location>
</feature>
<dbReference type="AlphaFoldDB" id="A0A0A9WGS9"/>
<evidence type="ECO:0000256" key="1">
    <source>
        <dbReference type="ARBA" id="ARBA00001933"/>
    </source>
</evidence>
<keyword evidence="10" id="KW-0732">Signal</keyword>
<dbReference type="GO" id="GO:0030170">
    <property type="term" value="F:pyridoxal phosphate binding"/>
    <property type="evidence" value="ECO:0007669"/>
    <property type="project" value="InterPro"/>
</dbReference>
<dbReference type="GO" id="GO:0019343">
    <property type="term" value="P:cysteine biosynthetic process via cystathionine"/>
    <property type="evidence" value="ECO:0007669"/>
    <property type="project" value="TreeGrafter"/>
</dbReference>
<comment type="pathway">
    <text evidence="2">Amino-acid biosynthesis; L-cysteine biosynthesis; L-cysteine from L-homocysteine and L-serine: step 2/2.</text>
</comment>
<dbReference type="PANTHER" id="PTHR11808:SF15">
    <property type="entry name" value="CYSTATHIONINE GAMMA-LYASE"/>
    <property type="match status" value="1"/>
</dbReference>
<dbReference type="GO" id="GO:0019346">
    <property type="term" value="P:transsulfuration"/>
    <property type="evidence" value="ECO:0007669"/>
    <property type="project" value="InterPro"/>
</dbReference>
<dbReference type="PROSITE" id="PS00868">
    <property type="entry name" value="CYS_MET_METAB_PP"/>
    <property type="match status" value="1"/>
</dbReference>
<evidence type="ECO:0000313" key="11">
    <source>
        <dbReference type="EMBL" id="JAG07627.1"/>
    </source>
</evidence>
<accession>A0A0A9WGS9</accession>
<dbReference type="EMBL" id="GBHO01035977">
    <property type="protein sequence ID" value="JAG07627.1"/>
    <property type="molecule type" value="Transcribed_RNA"/>
</dbReference>
<organism evidence="11">
    <name type="scientific">Lygus hesperus</name>
    <name type="common">Western plant bug</name>
    <dbReference type="NCBI Taxonomy" id="30085"/>
    <lineage>
        <taxon>Eukaryota</taxon>
        <taxon>Metazoa</taxon>
        <taxon>Ecdysozoa</taxon>
        <taxon>Arthropoda</taxon>
        <taxon>Hexapoda</taxon>
        <taxon>Insecta</taxon>
        <taxon>Pterygota</taxon>
        <taxon>Neoptera</taxon>
        <taxon>Paraneoptera</taxon>
        <taxon>Hemiptera</taxon>
        <taxon>Heteroptera</taxon>
        <taxon>Panheteroptera</taxon>
        <taxon>Cimicomorpha</taxon>
        <taxon>Miridae</taxon>
        <taxon>Mirini</taxon>
        <taxon>Lygus</taxon>
    </lineage>
</organism>
<evidence type="ECO:0000256" key="8">
    <source>
        <dbReference type="PIRSR" id="PIRSR001434-2"/>
    </source>
</evidence>
<dbReference type="FunFam" id="3.40.640.10:FF:000009">
    <property type="entry name" value="Cystathionine gamma-synthase homolog"/>
    <property type="match status" value="1"/>
</dbReference>
<keyword evidence="5 8" id="KW-0663">Pyridoxal phosphate</keyword>
<keyword evidence="6" id="KW-0028">Amino-acid biosynthesis</keyword>
<evidence type="ECO:0000256" key="2">
    <source>
        <dbReference type="ARBA" id="ARBA00005038"/>
    </source>
</evidence>
<dbReference type="CDD" id="cd00614">
    <property type="entry name" value="CGS_like"/>
    <property type="match status" value="1"/>
</dbReference>
<gene>
    <name evidence="11" type="primary">cth-2</name>
    <name evidence="11" type="ORF">CM83_65099</name>
</gene>
<evidence type="ECO:0000256" key="5">
    <source>
        <dbReference type="ARBA" id="ARBA00022898"/>
    </source>
</evidence>
<dbReference type="UniPathway" id="UPA00136">
    <property type="reaction ID" value="UER00202"/>
</dbReference>
<dbReference type="PANTHER" id="PTHR11808">
    <property type="entry name" value="TRANS-SULFURATION ENZYME FAMILY MEMBER"/>
    <property type="match status" value="1"/>
</dbReference>
<evidence type="ECO:0000256" key="6">
    <source>
        <dbReference type="ARBA" id="ARBA00023192"/>
    </source>
</evidence>
<sequence>MKAHATICLVALALINQATSDDDDFKGWQGKDETLATRAIHVGEDPDYYRFGPVVLPIYMTTTFKQDAPGKPRTYKYSRDDNPTRAALELLLASLDDGKYGIAFSSGTAAITAVAELVHDGGHVICADQVFGGTYRYFKQLAQVFHNVSVTFVNQNYDSDQAEEVRKAIQPNTKMVWFDGLSNPLMVVCDIVNISEMIKETKPDIIFVVDNTFVSPYFSKPLKLGADIVLHSLTKYINGHSDVTAGGVITNNQGLYKKLKLYQSMAGAVPSPMDCAQVIRGAKTLEVRMQQHMRNGLKVAKFLESHKNVEQVLYPGLKSHPQHELAKSMWSGASGMMSFYLNSSITNEQSTDTFLTSLKYFALGMSLGGVESLAELPFKMLDEWMTQAHRYTMGVSENLIRVSTGIENEVSLIGDLKRALDKLTDPNQ</sequence>
<evidence type="ECO:0000256" key="3">
    <source>
        <dbReference type="ARBA" id="ARBA00009077"/>
    </source>
</evidence>
<name>A0A0A9WGS9_LYGHE</name>
<keyword evidence="6" id="KW-0198">Cysteine biosynthesis</keyword>
<evidence type="ECO:0000256" key="9">
    <source>
        <dbReference type="RuleBase" id="RU362118"/>
    </source>
</evidence>
<dbReference type="GO" id="GO:0004123">
    <property type="term" value="F:cystathionine gamma-lyase activity"/>
    <property type="evidence" value="ECO:0007669"/>
    <property type="project" value="TreeGrafter"/>
</dbReference>
<dbReference type="Gene3D" id="3.40.640.10">
    <property type="entry name" value="Type I PLP-dependent aspartate aminotransferase-like (Major domain)"/>
    <property type="match status" value="1"/>
</dbReference>
<comment type="cofactor">
    <cofactor evidence="1 9">
        <name>pyridoxal 5'-phosphate</name>
        <dbReference type="ChEBI" id="CHEBI:597326"/>
    </cofactor>
</comment>
<dbReference type="Gene3D" id="3.90.1150.10">
    <property type="entry name" value="Aspartate Aminotransferase, domain 1"/>
    <property type="match status" value="1"/>
</dbReference>
<protein>
    <recommendedName>
        <fullName evidence="4">cystathionine gamma-lyase</fullName>
        <ecNumber evidence="4">4.4.1.1</ecNumber>
    </recommendedName>
    <alternativeName>
        <fullName evidence="7">Gamma-cystathionase</fullName>
    </alternativeName>
</protein>
<dbReference type="PIRSF" id="PIRSF001434">
    <property type="entry name" value="CGS"/>
    <property type="match status" value="1"/>
</dbReference>
<dbReference type="Pfam" id="PF01053">
    <property type="entry name" value="Cys_Met_Meta_PP"/>
    <property type="match status" value="1"/>
</dbReference>